<dbReference type="EMBL" id="JAPEUV010000040">
    <property type="protein sequence ID" value="KAJ4337266.1"/>
    <property type="molecule type" value="Genomic_DNA"/>
</dbReference>
<accession>A0A9W8X058</accession>
<keyword evidence="3" id="KW-1185">Reference proteome</keyword>
<organism evidence="2 3">
    <name type="scientific">Didymella glomerata</name>
    <dbReference type="NCBI Taxonomy" id="749621"/>
    <lineage>
        <taxon>Eukaryota</taxon>
        <taxon>Fungi</taxon>
        <taxon>Dikarya</taxon>
        <taxon>Ascomycota</taxon>
        <taxon>Pezizomycotina</taxon>
        <taxon>Dothideomycetes</taxon>
        <taxon>Pleosporomycetidae</taxon>
        <taxon>Pleosporales</taxon>
        <taxon>Pleosporineae</taxon>
        <taxon>Didymellaceae</taxon>
        <taxon>Didymella</taxon>
    </lineage>
</organism>
<protein>
    <submittedName>
        <fullName evidence="2">Uncharacterized protein</fullName>
    </submittedName>
</protein>
<proteinExistence type="predicted"/>
<feature type="compositionally biased region" description="Basic and acidic residues" evidence="1">
    <location>
        <begin position="10"/>
        <end position="30"/>
    </location>
</feature>
<feature type="region of interest" description="Disordered" evidence="1">
    <location>
        <begin position="1"/>
        <end position="30"/>
    </location>
</feature>
<evidence type="ECO:0000256" key="1">
    <source>
        <dbReference type="SAM" id="MobiDB-lite"/>
    </source>
</evidence>
<name>A0A9W8X058_9PLEO</name>
<sequence length="160" mass="17731">MSCTMTEQNKIQKLERDKAQPKAKLEKSNGRVEALHKVLSPEQQDLVNQLDQYQGLLSAEASVTHYQRGKLNSKDAQLACKETENDMLKQTIASFKLAHTQGSVSLTQNITNNYIQANSIFATISTPLLPWALAQCLQTAWAPLSVRNGAKETCFPVLGE</sequence>
<comment type="caution">
    <text evidence="2">The sequence shown here is derived from an EMBL/GenBank/DDBJ whole genome shotgun (WGS) entry which is preliminary data.</text>
</comment>
<gene>
    <name evidence="2" type="ORF">N0V87_004766</name>
</gene>
<reference evidence="2" key="1">
    <citation type="submission" date="2022-10" db="EMBL/GenBank/DDBJ databases">
        <title>Tapping the CABI collections for fungal endophytes: first genome assemblies for Collariella, Neodidymelliopsis, Ascochyta clinopodiicola, Didymella pomorum, Didymosphaeria variabile, Neocosmospora piperis and Neocucurbitaria cava.</title>
        <authorList>
            <person name="Hill R."/>
        </authorList>
    </citation>
    <scope>NUCLEOTIDE SEQUENCE</scope>
    <source>
        <strain evidence="2">IMI 360193</strain>
    </source>
</reference>
<dbReference type="Proteomes" id="UP001140562">
    <property type="component" value="Unassembled WGS sequence"/>
</dbReference>
<evidence type="ECO:0000313" key="2">
    <source>
        <dbReference type="EMBL" id="KAJ4337266.1"/>
    </source>
</evidence>
<evidence type="ECO:0000313" key="3">
    <source>
        <dbReference type="Proteomes" id="UP001140562"/>
    </source>
</evidence>
<dbReference type="AlphaFoldDB" id="A0A9W8X058"/>